<proteinExistence type="predicted"/>
<accession>A0ACC3TP92</accession>
<evidence type="ECO:0000313" key="2">
    <source>
        <dbReference type="Proteomes" id="UP001489719"/>
    </source>
</evidence>
<organism evidence="1 2">
    <name type="scientific">Lipomyces orientalis</name>
    <dbReference type="NCBI Taxonomy" id="1233043"/>
    <lineage>
        <taxon>Eukaryota</taxon>
        <taxon>Fungi</taxon>
        <taxon>Dikarya</taxon>
        <taxon>Ascomycota</taxon>
        <taxon>Saccharomycotina</taxon>
        <taxon>Lipomycetes</taxon>
        <taxon>Lipomycetales</taxon>
        <taxon>Lipomycetaceae</taxon>
        <taxon>Lipomyces</taxon>
    </lineage>
</organism>
<reference evidence="2" key="1">
    <citation type="journal article" date="2024" name="Front. Bioeng. Biotechnol.">
        <title>Genome-scale model development and genomic sequencing of the oleaginous clade Lipomyces.</title>
        <authorList>
            <person name="Czajka J.J."/>
            <person name="Han Y."/>
            <person name="Kim J."/>
            <person name="Mondo S.J."/>
            <person name="Hofstad B.A."/>
            <person name="Robles A."/>
            <person name="Haridas S."/>
            <person name="Riley R."/>
            <person name="LaButti K."/>
            <person name="Pangilinan J."/>
            <person name="Andreopoulos W."/>
            <person name="Lipzen A."/>
            <person name="Yan J."/>
            <person name="Wang M."/>
            <person name="Ng V."/>
            <person name="Grigoriev I.V."/>
            <person name="Spatafora J.W."/>
            <person name="Magnuson J.K."/>
            <person name="Baker S.E."/>
            <person name="Pomraning K.R."/>
        </authorList>
    </citation>
    <scope>NUCLEOTIDE SEQUENCE [LARGE SCALE GENOMIC DNA]</scope>
    <source>
        <strain evidence="2">CBS 10300</strain>
    </source>
</reference>
<gene>
    <name evidence="1" type="ORF">V1517DRAFT_324823</name>
</gene>
<sequence length="780" mass="86249">MLPPPPAPAPRPPMARPNHDFSAVRDHLRKYNRGVYKPPAPYREPAIESHNANESIGSNKIKLPPKEDAIQLVGAYYDSIHSWMPVVHWQTFLAQFEHLYAGGADLSRVSPAWASTFFAILACGVRARALHGDRAREATATGREYIIVSRIFTDLFNDAFTVDHTTAALLVAVFLVGLNCTSAAWTWLAAAVRIAQDLGLHRELRPGSITAGMSVIELELRRRIWWALYVWDRILAAELGRPYLISDDDCDTSFPTPVDCYCITDAGIVLATPLPTGPDDQHGGPAPGAPPPSSSSSSVLSLSNPQSSVGCYFIPTIHILRILGPLRQTLKSPVIARTTLATFDDYFNQFWNAFPFLSPSIGAASDEHLEAMSLVPVTVMQNLRLILHRHNVSPYAPPDLRTYALDRCAIIGLETVAFLQRTMIRPPGPRPMLSKAMRKPEHFWADRITQSMTAFQLMNIWRTTLFLIARGLFRHARVCVKVSAAVHDHREVNVACGRYLEGLLVKLRDKLAKIDDAHGDAAEYVIETDEDMMALVSGDLQASSDAWIWGQPSDCGSSQTASTTTTTTTTTPFISPADARAHPSVSAAASKRPPPAGENGHGGTTPHSFTFDVMAGVTADDAHVDAASTKSDRTPEPWNKWVQLDEIMEHLDSYRALRRPRDEFIGRARRIGLVSELLNLERVLDEMLVPSIMRAVVGGREEYSNGHPFSIKGKEKSEITPAATDDDDEDDDNDNDRAKPIKGMRIFGPDTAREREREELEAEKTSREVKRARISIANII</sequence>
<name>A0ACC3TP92_9ASCO</name>
<dbReference type="EMBL" id="MU970086">
    <property type="protein sequence ID" value="KAK9321953.1"/>
    <property type="molecule type" value="Genomic_DNA"/>
</dbReference>
<keyword evidence="2" id="KW-1185">Reference proteome</keyword>
<evidence type="ECO:0000313" key="1">
    <source>
        <dbReference type="EMBL" id="KAK9321953.1"/>
    </source>
</evidence>
<comment type="caution">
    <text evidence="1">The sequence shown here is derived from an EMBL/GenBank/DDBJ whole genome shotgun (WGS) entry which is preliminary data.</text>
</comment>
<protein>
    <submittedName>
        <fullName evidence="1">Fungal-specific transcription factor domain-containing protein</fullName>
    </submittedName>
</protein>
<dbReference type="Proteomes" id="UP001489719">
    <property type="component" value="Unassembled WGS sequence"/>
</dbReference>